<dbReference type="OrthoDB" id="3265734at2759"/>
<dbReference type="EMBL" id="BPQB01000004">
    <property type="protein sequence ID" value="GJE86706.1"/>
    <property type="molecule type" value="Genomic_DNA"/>
</dbReference>
<organism evidence="3 4">
    <name type="scientific">Phanerochaete sordida</name>
    <dbReference type="NCBI Taxonomy" id="48140"/>
    <lineage>
        <taxon>Eukaryota</taxon>
        <taxon>Fungi</taxon>
        <taxon>Dikarya</taxon>
        <taxon>Basidiomycota</taxon>
        <taxon>Agaricomycotina</taxon>
        <taxon>Agaricomycetes</taxon>
        <taxon>Polyporales</taxon>
        <taxon>Phanerochaetaceae</taxon>
        <taxon>Phanerochaete</taxon>
    </lineage>
</organism>
<comment type="caution">
    <text evidence="3">The sequence shown here is derived from an EMBL/GenBank/DDBJ whole genome shotgun (WGS) entry which is preliminary data.</text>
</comment>
<name>A0A9P3G1U3_9APHY</name>
<evidence type="ECO:0000256" key="2">
    <source>
        <dbReference type="SAM" id="Phobius"/>
    </source>
</evidence>
<sequence length="309" mass="32130">MVIRVDDTHLNYTGQWFPGGTPPQEFNGTTHGAISNGSTVSFTFNGTSIALYGTVGPIQSDTKNRTTTAVYVLDDASPVTSTAPASLTTQYGFAYYVSPPLANEQHTLVVTATDVVPDNTFWVDYVEYTPADANPSFAGPGALAAPSTSSSSGQPGAAATSAMSDFSGGHHRGSHGGGGSNSSAIVAAVLVPIIIVLLIALAGGFLWWRRRFARLNAHKDPEAKETGASVPDEPGFGDITQAQMIQPYVSPADHSSIQNSRSPNKGIEYSMTWTAVNRVPEAYDGAGRPSLAAAGHDLSLGPPPAYAGS</sequence>
<keyword evidence="2" id="KW-0472">Membrane</keyword>
<feature type="transmembrane region" description="Helical" evidence="2">
    <location>
        <begin position="184"/>
        <end position="208"/>
    </location>
</feature>
<reference evidence="3 4" key="1">
    <citation type="submission" date="2021-08" db="EMBL/GenBank/DDBJ databases">
        <title>Draft Genome Sequence of Phanerochaete sordida strain YK-624.</title>
        <authorList>
            <person name="Mori T."/>
            <person name="Dohra H."/>
            <person name="Suzuki T."/>
            <person name="Kawagishi H."/>
            <person name="Hirai H."/>
        </authorList>
    </citation>
    <scope>NUCLEOTIDE SEQUENCE [LARGE SCALE GENOMIC DNA]</scope>
    <source>
        <strain evidence="3 4">YK-624</strain>
    </source>
</reference>
<accession>A0A9P3G1U3</accession>
<keyword evidence="2" id="KW-1133">Transmembrane helix</keyword>
<keyword evidence="4" id="KW-1185">Reference proteome</keyword>
<dbReference type="Proteomes" id="UP000703269">
    <property type="component" value="Unassembled WGS sequence"/>
</dbReference>
<evidence type="ECO:0000313" key="4">
    <source>
        <dbReference type="Proteomes" id="UP000703269"/>
    </source>
</evidence>
<gene>
    <name evidence="3" type="ORF">PsYK624_027870</name>
</gene>
<evidence type="ECO:0000256" key="1">
    <source>
        <dbReference type="SAM" id="MobiDB-lite"/>
    </source>
</evidence>
<protein>
    <submittedName>
        <fullName evidence="3">Uncharacterized protein</fullName>
    </submittedName>
</protein>
<proteinExistence type="predicted"/>
<dbReference type="Gene3D" id="2.60.120.260">
    <property type="entry name" value="Galactose-binding domain-like"/>
    <property type="match status" value="1"/>
</dbReference>
<dbReference type="AlphaFoldDB" id="A0A9P3G1U3"/>
<feature type="region of interest" description="Disordered" evidence="1">
    <location>
        <begin position="139"/>
        <end position="178"/>
    </location>
</feature>
<evidence type="ECO:0000313" key="3">
    <source>
        <dbReference type="EMBL" id="GJE86706.1"/>
    </source>
</evidence>
<keyword evidence="2" id="KW-0812">Transmembrane</keyword>